<name>A0A7W5ZVX2_9SPHN</name>
<feature type="domain" description="Phage-Barnase-EndoU-ColicinE5/D-RelE like nuclease 3" evidence="2">
    <location>
        <begin position="264"/>
        <end position="373"/>
    </location>
</feature>
<dbReference type="Pfam" id="PF18812">
    <property type="entry name" value="PBECR3"/>
    <property type="match status" value="1"/>
</dbReference>
<accession>A0A7W5ZVX2</accession>
<evidence type="ECO:0000313" key="4">
    <source>
        <dbReference type="Proteomes" id="UP000562395"/>
    </source>
</evidence>
<evidence type="ECO:0008006" key="5">
    <source>
        <dbReference type="Google" id="ProtNLM"/>
    </source>
</evidence>
<gene>
    <name evidence="3" type="ORF">GGQ88_000125</name>
</gene>
<dbReference type="AlphaFoldDB" id="A0A7W5ZVX2"/>
<dbReference type="InterPro" id="IPR006528">
    <property type="entry name" value="Phage_head_morphogenesis_dom"/>
</dbReference>
<dbReference type="RefSeq" id="WP_246385374.1">
    <property type="nucleotide sequence ID" value="NZ_JACICY010000001.1"/>
</dbReference>
<evidence type="ECO:0000313" key="3">
    <source>
        <dbReference type="EMBL" id="MBB3858885.1"/>
    </source>
</evidence>
<dbReference type="InterPro" id="IPR041301">
    <property type="entry name" value="PBECR3"/>
</dbReference>
<reference evidence="3 4" key="1">
    <citation type="submission" date="2020-08" db="EMBL/GenBank/DDBJ databases">
        <title>Genomic Encyclopedia of Type Strains, Phase IV (KMG-IV): sequencing the most valuable type-strain genomes for metagenomic binning, comparative biology and taxonomic classification.</title>
        <authorList>
            <person name="Goeker M."/>
        </authorList>
    </citation>
    <scope>NUCLEOTIDE SEQUENCE [LARGE SCALE GENOMIC DNA]</scope>
    <source>
        <strain evidence="3 4">DSM 14552</strain>
    </source>
</reference>
<dbReference type="Pfam" id="PF04233">
    <property type="entry name" value="Phage_Mu_F"/>
    <property type="match status" value="1"/>
</dbReference>
<organism evidence="3 4">
    <name type="scientific">Novosphingobium hassiacum</name>
    <dbReference type="NCBI Taxonomy" id="173676"/>
    <lineage>
        <taxon>Bacteria</taxon>
        <taxon>Pseudomonadati</taxon>
        <taxon>Pseudomonadota</taxon>
        <taxon>Alphaproteobacteria</taxon>
        <taxon>Sphingomonadales</taxon>
        <taxon>Sphingomonadaceae</taxon>
        <taxon>Novosphingobium</taxon>
    </lineage>
</organism>
<protein>
    <recommendedName>
        <fullName evidence="5">Phage head morphogenesis domain-containing protein</fullName>
    </recommendedName>
</protein>
<proteinExistence type="predicted"/>
<sequence>MVAGAVKADLLSDLAAATDKAITEGRGIEEFRRDFKSIVAKNGWTGWTGEGSVKGEAWRVGVIYRTNMYTSYSAGRFAQLTAGNFAYWVYRHGGSRDPRPEHLSWNGMALEPAHVFWSTHYPPSDWGCSCYVVGARTAAAVGRLGGDLAKKLPANWQARDPKTGAPVGIGKGWGYAPGASVADIIQKLAPKIGNWDHQIAKAFLNSLPDESADAISRAYRALPSTQDDARRYAQRVFAGTEGGTADMRPLPPVRTMGLVPSDDAPRIQELTKTEVAGFDYVFDTDGVKHVLRRHTDQAVEAASGQRAVTASDFVLLPRVLSDPDAITRSSDTGSAEAAVVYEKVISGEKYVVVMAARGQKRKQLALKTMYIKARWK</sequence>
<evidence type="ECO:0000259" key="1">
    <source>
        <dbReference type="Pfam" id="PF04233"/>
    </source>
</evidence>
<keyword evidence="4" id="KW-1185">Reference proteome</keyword>
<comment type="caution">
    <text evidence="3">The sequence shown here is derived from an EMBL/GenBank/DDBJ whole genome shotgun (WGS) entry which is preliminary data.</text>
</comment>
<dbReference type="EMBL" id="JACICY010000001">
    <property type="protein sequence ID" value="MBB3858885.1"/>
    <property type="molecule type" value="Genomic_DNA"/>
</dbReference>
<dbReference type="Proteomes" id="UP000562395">
    <property type="component" value="Unassembled WGS sequence"/>
</dbReference>
<evidence type="ECO:0000259" key="2">
    <source>
        <dbReference type="Pfam" id="PF18812"/>
    </source>
</evidence>
<feature type="domain" description="Phage head morphogenesis" evidence="1">
    <location>
        <begin position="16"/>
        <end position="132"/>
    </location>
</feature>